<evidence type="ECO:0000256" key="1">
    <source>
        <dbReference type="ARBA" id="ARBA00004613"/>
    </source>
</evidence>
<dbReference type="GO" id="GO:0005615">
    <property type="term" value="C:extracellular space"/>
    <property type="evidence" value="ECO:0000318"/>
    <property type="project" value="GO_Central"/>
</dbReference>
<keyword evidence="7" id="KW-0732">Signal</keyword>
<accession>W5NCG3</accession>
<dbReference type="GeneTree" id="ENSGT00940000169460"/>
<keyword evidence="3" id="KW-0646">Protease inhibitor</keyword>
<dbReference type="Bgee" id="ENSLOCG00000014877">
    <property type="expression patterns" value="Expressed in intestine and 6 other cell types or tissues"/>
</dbReference>
<keyword evidence="6" id="KW-1133">Transmembrane helix</keyword>
<sequence>NSMIFLIFTLSSYTMGRQVMSECNLTMDEGTGENLHFRLYYDSASDKCLPFMYKGHGGNGNRFITDRWCMQNCSSRASKLYPTGGYAVCMLSREQGYCQGHYLLWYYNSAKRKCKTFYFTGCGGNGNRFITQQQCNSTCAGYIDGTLGNDQDDDEITITNGVQTGIVLGLLGAILLIVVIVLAVKQS</sequence>
<dbReference type="HOGENOM" id="CLU_1299387_0_0_1"/>
<dbReference type="CDD" id="cd22593">
    <property type="entry name" value="Kunitz_conkunitzin"/>
    <property type="match status" value="1"/>
</dbReference>
<dbReference type="PANTHER" id="PTHR10083:SF376">
    <property type="entry name" value="SERINE PEPTIDASE INHIBITOR, KUNITZ TYPE, 3"/>
    <property type="match status" value="1"/>
</dbReference>
<dbReference type="PROSITE" id="PS00280">
    <property type="entry name" value="BPTI_KUNITZ_1"/>
    <property type="match status" value="1"/>
</dbReference>
<evidence type="ECO:0000313" key="10">
    <source>
        <dbReference type="Proteomes" id="UP000018468"/>
    </source>
</evidence>
<proteinExistence type="predicted"/>
<evidence type="ECO:0000256" key="2">
    <source>
        <dbReference type="ARBA" id="ARBA00022525"/>
    </source>
</evidence>
<feature type="signal peptide" evidence="7">
    <location>
        <begin position="1"/>
        <end position="16"/>
    </location>
</feature>
<dbReference type="PANTHER" id="PTHR10083">
    <property type="entry name" value="KUNITZ-TYPE PROTEASE INHIBITOR-RELATED"/>
    <property type="match status" value="1"/>
</dbReference>
<dbReference type="GO" id="GO:0004867">
    <property type="term" value="F:serine-type endopeptidase inhibitor activity"/>
    <property type="evidence" value="ECO:0000318"/>
    <property type="project" value="GO_Central"/>
</dbReference>
<evidence type="ECO:0000256" key="4">
    <source>
        <dbReference type="ARBA" id="ARBA00022900"/>
    </source>
</evidence>
<evidence type="ECO:0000256" key="6">
    <source>
        <dbReference type="SAM" id="Phobius"/>
    </source>
</evidence>
<evidence type="ECO:0000256" key="5">
    <source>
        <dbReference type="ARBA" id="ARBA00023157"/>
    </source>
</evidence>
<dbReference type="Proteomes" id="UP000018468">
    <property type="component" value="Linkage group LG3"/>
</dbReference>
<feature type="transmembrane region" description="Helical" evidence="6">
    <location>
        <begin position="165"/>
        <end position="184"/>
    </location>
</feature>
<protein>
    <submittedName>
        <fullName evidence="9">Si:dkeyp-73b11.8</fullName>
    </submittedName>
</protein>
<keyword evidence="6" id="KW-0812">Transmembrane</keyword>
<evidence type="ECO:0000313" key="9">
    <source>
        <dbReference type="Ensembl" id="ENSLOCP00000018322.1"/>
    </source>
</evidence>
<evidence type="ECO:0000256" key="7">
    <source>
        <dbReference type="SAM" id="SignalP"/>
    </source>
</evidence>
<evidence type="ECO:0000256" key="3">
    <source>
        <dbReference type="ARBA" id="ARBA00022690"/>
    </source>
</evidence>
<keyword evidence="2" id="KW-0964">Secreted</keyword>
<dbReference type="EMBL" id="AHAT01004899">
    <property type="status" value="NOT_ANNOTATED_CDS"/>
    <property type="molecule type" value="Genomic_DNA"/>
</dbReference>
<dbReference type="eggNOG" id="KOG4597">
    <property type="taxonomic scope" value="Eukaryota"/>
</dbReference>
<feature type="domain" description="BPTI/Kunitz inhibitor" evidence="8">
    <location>
        <begin position="23"/>
        <end position="73"/>
    </location>
</feature>
<keyword evidence="5" id="KW-1015">Disulfide bond</keyword>
<dbReference type="PRINTS" id="PR00759">
    <property type="entry name" value="BASICPTASE"/>
</dbReference>
<reference evidence="9" key="2">
    <citation type="submission" date="2025-08" db="UniProtKB">
        <authorList>
            <consortium name="Ensembl"/>
        </authorList>
    </citation>
    <scope>IDENTIFICATION</scope>
</reference>
<dbReference type="InParanoid" id="W5NCG3"/>
<reference evidence="9" key="3">
    <citation type="submission" date="2025-09" db="UniProtKB">
        <authorList>
            <consortium name="Ensembl"/>
        </authorList>
    </citation>
    <scope>IDENTIFICATION</scope>
</reference>
<dbReference type="CDD" id="cd00109">
    <property type="entry name" value="Kunitz-type"/>
    <property type="match status" value="1"/>
</dbReference>
<evidence type="ECO:0000259" key="8">
    <source>
        <dbReference type="PROSITE" id="PS50279"/>
    </source>
</evidence>
<dbReference type="AlphaFoldDB" id="W5NCG3"/>
<organism evidence="9 10">
    <name type="scientific">Lepisosteus oculatus</name>
    <name type="common">Spotted gar</name>
    <dbReference type="NCBI Taxonomy" id="7918"/>
    <lineage>
        <taxon>Eukaryota</taxon>
        <taxon>Metazoa</taxon>
        <taxon>Chordata</taxon>
        <taxon>Craniata</taxon>
        <taxon>Vertebrata</taxon>
        <taxon>Euteleostomi</taxon>
        <taxon>Actinopterygii</taxon>
        <taxon>Neopterygii</taxon>
        <taxon>Holostei</taxon>
        <taxon>Semionotiformes</taxon>
        <taxon>Lepisosteidae</taxon>
        <taxon>Lepisosteus</taxon>
    </lineage>
</organism>
<dbReference type="Gene3D" id="4.10.410.10">
    <property type="entry name" value="Pancreatic trypsin inhibitor Kunitz domain"/>
    <property type="match status" value="2"/>
</dbReference>
<feature type="domain" description="BPTI/Kunitz inhibitor" evidence="8">
    <location>
        <begin position="89"/>
        <end position="139"/>
    </location>
</feature>
<keyword evidence="4" id="KW-0722">Serine protease inhibitor</keyword>
<dbReference type="InterPro" id="IPR036880">
    <property type="entry name" value="Kunitz_BPTI_sf"/>
</dbReference>
<name>W5NCG3_LEPOC</name>
<dbReference type="Ensembl" id="ENSLOCT00000018354.1">
    <property type="protein sequence ID" value="ENSLOCP00000018322.1"/>
    <property type="gene ID" value="ENSLOCG00000014877.1"/>
</dbReference>
<dbReference type="Pfam" id="PF00014">
    <property type="entry name" value="Kunitz_BPTI"/>
    <property type="match status" value="2"/>
</dbReference>
<dbReference type="SMART" id="SM00131">
    <property type="entry name" value="KU"/>
    <property type="match status" value="2"/>
</dbReference>
<comment type="subcellular location">
    <subcellularLocation>
        <location evidence="1">Secreted</location>
    </subcellularLocation>
</comment>
<dbReference type="SUPFAM" id="SSF57362">
    <property type="entry name" value="BPTI-like"/>
    <property type="match status" value="2"/>
</dbReference>
<dbReference type="EMBL" id="AHAT01004900">
    <property type="status" value="NOT_ANNOTATED_CDS"/>
    <property type="molecule type" value="Genomic_DNA"/>
</dbReference>
<dbReference type="OMA" id="CYRFFWG"/>
<dbReference type="PROSITE" id="PS50279">
    <property type="entry name" value="BPTI_KUNITZ_2"/>
    <property type="match status" value="2"/>
</dbReference>
<dbReference type="FunFam" id="4.10.410.10:FF:000027">
    <property type="entry name" value="Si:dkeyp-73b11.8"/>
    <property type="match status" value="2"/>
</dbReference>
<feature type="chain" id="PRO_5004867413" evidence="7">
    <location>
        <begin position="17"/>
        <end position="187"/>
    </location>
</feature>
<dbReference type="InterPro" id="IPR050098">
    <property type="entry name" value="TFPI/VKTCI-like"/>
</dbReference>
<dbReference type="InterPro" id="IPR002223">
    <property type="entry name" value="Kunitz_BPTI"/>
</dbReference>
<dbReference type="InterPro" id="IPR020901">
    <property type="entry name" value="Prtase_inh_Kunz-CS"/>
</dbReference>
<keyword evidence="6" id="KW-0472">Membrane</keyword>
<keyword evidence="10" id="KW-1185">Reference proteome</keyword>
<reference evidence="10" key="1">
    <citation type="submission" date="2011-12" db="EMBL/GenBank/DDBJ databases">
        <title>The Draft Genome of Lepisosteus oculatus.</title>
        <authorList>
            <consortium name="The Broad Institute Genome Assembly &amp; Analysis Group"/>
            <consortium name="Computational R&amp;D Group"/>
            <consortium name="and Sequencing Platform"/>
            <person name="Di Palma F."/>
            <person name="Alfoldi J."/>
            <person name="Johnson J."/>
            <person name="Berlin A."/>
            <person name="Gnerre S."/>
            <person name="Jaffe D."/>
            <person name="MacCallum I."/>
            <person name="Young S."/>
            <person name="Walker B.J."/>
            <person name="Lander E.S."/>
            <person name="Lindblad-Toh K."/>
        </authorList>
    </citation>
    <scope>NUCLEOTIDE SEQUENCE [LARGE SCALE GENOMIC DNA]</scope>
</reference>